<accession>A0A9W7EI45</accession>
<evidence type="ECO:0000256" key="4">
    <source>
        <dbReference type="ARBA" id="ARBA00022801"/>
    </source>
</evidence>
<evidence type="ECO:0000259" key="9">
    <source>
        <dbReference type="PROSITE" id="PS51722"/>
    </source>
</evidence>
<evidence type="ECO:0000256" key="3">
    <source>
        <dbReference type="ARBA" id="ARBA00022792"/>
    </source>
</evidence>
<evidence type="ECO:0000256" key="6">
    <source>
        <dbReference type="ARBA" id="ARBA00023134"/>
    </source>
</evidence>
<keyword evidence="3" id="KW-0999">Mitochondrion inner membrane</keyword>
<evidence type="ECO:0000256" key="5">
    <source>
        <dbReference type="ARBA" id="ARBA00023128"/>
    </source>
</evidence>
<dbReference type="InterPro" id="IPR005225">
    <property type="entry name" value="Small_GTP-bd"/>
</dbReference>
<dbReference type="PANTHER" id="PTHR43512">
    <property type="entry name" value="TRANSLATION FACTOR GUF1-RELATED"/>
    <property type="match status" value="1"/>
</dbReference>
<dbReference type="GO" id="GO:0005739">
    <property type="term" value="C:mitochondrion"/>
    <property type="evidence" value="ECO:0007669"/>
    <property type="project" value="TreeGrafter"/>
</dbReference>
<evidence type="ECO:0000256" key="7">
    <source>
        <dbReference type="ARBA" id="ARBA00023136"/>
    </source>
</evidence>
<dbReference type="InterPro" id="IPR000640">
    <property type="entry name" value="EFG_V-like"/>
</dbReference>
<sequence>MVLAPRLRALHLPFLHTHFRPNSTKSTSNSSSSTSTSPLSPFTASPCVSRIRNICIIAHIDHGKSSLSSRILRPLPSDNTSTAPTDREDIGLLDTLSVEMERGITVKATTASVLYTSPKTSLTYLINLFDSPGHVDFSHEVDRCLDVVEGGIILFDSSQGVQAQTMSVYEKARRRGVKMLPVLTKIDMENAKPLEVCLTVSEIFPEFDPDSIILTSARNNIGVGELLEEIVESVPPPVQKREDGKLRCRVVDSWYEVQRGVVCLLKLESGQLKEGDRVVVLKGENETNEGGQRDNFSVQEVGVMAPNRFRTKVLDENMMGYAIIGMRNPRQASPGGVIVLQKDEKELEKEIDLGGDGGKEGGSVLYASVHPKEEGSFDDLVNAVERLALNDLGLEVQLQKGGGGGGGEGTGGGPFLGPGLRIGFQGMLHVEIFRQRLMDEFGVEALVTSPKVKYEIKYLPSAKKPRAEGKPEIELIEDISNWPGGEDKFEVREPMVNCRVMAPHEYAGAIMDLITKRRGGSMETKVIDDNVWMFTARLPWAEVVTDFHDELKSSTAGFASYDAQMDDENPMEKANLCKVEILLNGEVVDVLSFIAHADVAASQGRSVCKKLGEELRGAKRRAENALITRATILEASYTNSWLMLVAEDVLPRQQFKIAIQAKAQNRIVARATVQPYRKDVLVKSGKMVGGGDITRKKKLLEKQKQGKKKMAGGKVTLSQEAFNSVITK</sequence>
<evidence type="ECO:0000256" key="1">
    <source>
        <dbReference type="ARBA" id="ARBA00005454"/>
    </source>
</evidence>
<dbReference type="Gene3D" id="3.30.70.2570">
    <property type="entry name" value="Elongation factor 4, C-terminal domain"/>
    <property type="match status" value="2"/>
</dbReference>
<dbReference type="SMART" id="SM00838">
    <property type="entry name" value="EFG_C"/>
    <property type="match status" value="1"/>
</dbReference>
<dbReference type="Proteomes" id="UP001162640">
    <property type="component" value="Unassembled WGS sequence"/>
</dbReference>
<dbReference type="InterPro" id="IPR000795">
    <property type="entry name" value="T_Tr_GTP-bd_dom"/>
</dbReference>
<dbReference type="Pfam" id="PF00009">
    <property type="entry name" value="GTP_EFTU"/>
    <property type="match status" value="1"/>
</dbReference>
<dbReference type="GO" id="GO:0097177">
    <property type="term" value="F:mitochondrial ribosome binding"/>
    <property type="evidence" value="ECO:0007669"/>
    <property type="project" value="TreeGrafter"/>
</dbReference>
<dbReference type="Gene3D" id="3.40.50.300">
    <property type="entry name" value="P-loop containing nucleotide triphosphate hydrolases"/>
    <property type="match status" value="1"/>
</dbReference>
<dbReference type="PANTHER" id="PTHR43512:SF7">
    <property type="entry name" value="TRANSLATION FACTOR GUF1, MITOCHONDRIAL"/>
    <property type="match status" value="1"/>
</dbReference>
<dbReference type="Gene3D" id="2.40.30.10">
    <property type="entry name" value="Translation factors"/>
    <property type="match status" value="1"/>
</dbReference>
<dbReference type="SUPFAM" id="SSF54980">
    <property type="entry name" value="EF-G C-terminal domain-like"/>
    <property type="match status" value="2"/>
</dbReference>
<dbReference type="Pfam" id="PF00679">
    <property type="entry name" value="EFG_C"/>
    <property type="match status" value="1"/>
</dbReference>
<dbReference type="PRINTS" id="PR00315">
    <property type="entry name" value="ELONGATNFCT"/>
</dbReference>
<proteinExistence type="inferred from homology"/>
<keyword evidence="4" id="KW-0378">Hydrolase</keyword>
<dbReference type="InterPro" id="IPR013842">
    <property type="entry name" value="LepA_CTD"/>
</dbReference>
<dbReference type="NCBIfam" id="TIGR00231">
    <property type="entry name" value="small_GTP"/>
    <property type="match status" value="1"/>
</dbReference>
<dbReference type="InterPro" id="IPR035647">
    <property type="entry name" value="EFG_III/V"/>
</dbReference>
<dbReference type="GO" id="GO:0005525">
    <property type="term" value="F:GTP binding"/>
    <property type="evidence" value="ECO:0007669"/>
    <property type="project" value="UniProtKB-KW"/>
</dbReference>
<feature type="region of interest" description="Disordered" evidence="8">
    <location>
        <begin position="21"/>
        <end position="43"/>
    </location>
</feature>
<dbReference type="Gene3D" id="3.30.70.240">
    <property type="match status" value="1"/>
</dbReference>
<evidence type="ECO:0000256" key="8">
    <source>
        <dbReference type="SAM" id="MobiDB-lite"/>
    </source>
</evidence>
<dbReference type="Pfam" id="PF06421">
    <property type="entry name" value="LepA_C"/>
    <property type="match status" value="1"/>
</dbReference>
<dbReference type="PROSITE" id="PS51722">
    <property type="entry name" value="G_TR_2"/>
    <property type="match status" value="1"/>
</dbReference>
<dbReference type="InterPro" id="IPR038363">
    <property type="entry name" value="LepA_C_sf"/>
</dbReference>
<organism evidence="10 11">
    <name type="scientific">Triparma laevis f. inornata</name>
    <dbReference type="NCBI Taxonomy" id="1714386"/>
    <lineage>
        <taxon>Eukaryota</taxon>
        <taxon>Sar</taxon>
        <taxon>Stramenopiles</taxon>
        <taxon>Ochrophyta</taxon>
        <taxon>Bolidophyceae</taxon>
        <taxon>Parmales</taxon>
        <taxon>Triparmaceae</taxon>
        <taxon>Triparma</taxon>
    </lineage>
</organism>
<keyword evidence="7" id="KW-0472">Membrane</keyword>
<evidence type="ECO:0000313" key="11">
    <source>
        <dbReference type="Proteomes" id="UP001162640"/>
    </source>
</evidence>
<dbReference type="GO" id="GO:0003924">
    <property type="term" value="F:GTPase activity"/>
    <property type="evidence" value="ECO:0007669"/>
    <property type="project" value="InterPro"/>
</dbReference>
<dbReference type="InterPro" id="IPR027417">
    <property type="entry name" value="P-loop_NTPase"/>
</dbReference>
<gene>
    <name evidence="10" type="ORF">TL16_g09066</name>
</gene>
<evidence type="ECO:0000256" key="2">
    <source>
        <dbReference type="ARBA" id="ARBA00022741"/>
    </source>
</evidence>
<feature type="compositionally biased region" description="Low complexity" evidence="8">
    <location>
        <begin position="23"/>
        <end position="43"/>
    </location>
</feature>
<keyword evidence="6" id="KW-0342">GTP-binding</keyword>
<comment type="similarity">
    <text evidence="1">Belongs to the TRAFAC class translation factor GTPase superfamily. Classic translation factor GTPase family. LepA subfamily.</text>
</comment>
<dbReference type="EMBL" id="BLQM01000305">
    <property type="protein sequence ID" value="GMH81859.1"/>
    <property type="molecule type" value="Genomic_DNA"/>
</dbReference>
<dbReference type="InterPro" id="IPR006297">
    <property type="entry name" value="EF-4"/>
</dbReference>
<dbReference type="Gene3D" id="3.30.70.870">
    <property type="entry name" value="Elongation Factor G (Translational Gtpase), domain 3"/>
    <property type="match status" value="1"/>
</dbReference>
<keyword evidence="5" id="KW-0496">Mitochondrion</keyword>
<dbReference type="AlphaFoldDB" id="A0A9W7EI45"/>
<name>A0A9W7EI45_9STRA</name>
<feature type="domain" description="Tr-type G" evidence="9">
    <location>
        <begin position="49"/>
        <end position="238"/>
    </location>
</feature>
<dbReference type="SUPFAM" id="SSF52540">
    <property type="entry name" value="P-loop containing nucleoside triphosphate hydrolases"/>
    <property type="match status" value="1"/>
</dbReference>
<protein>
    <recommendedName>
        <fullName evidence="9">Tr-type G domain-containing protein</fullName>
    </recommendedName>
</protein>
<evidence type="ECO:0000313" key="10">
    <source>
        <dbReference type="EMBL" id="GMH81859.1"/>
    </source>
</evidence>
<dbReference type="GO" id="GO:0045727">
    <property type="term" value="P:positive regulation of translation"/>
    <property type="evidence" value="ECO:0007669"/>
    <property type="project" value="TreeGrafter"/>
</dbReference>
<comment type="caution">
    <text evidence="10">The sequence shown here is derived from an EMBL/GenBank/DDBJ whole genome shotgun (WGS) entry which is preliminary data.</text>
</comment>
<reference evidence="11" key="1">
    <citation type="journal article" date="2023" name="Commun. Biol.">
        <title>Genome analysis of Parmales, the sister group of diatoms, reveals the evolutionary specialization of diatoms from phago-mixotrophs to photoautotrophs.</title>
        <authorList>
            <person name="Ban H."/>
            <person name="Sato S."/>
            <person name="Yoshikawa S."/>
            <person name="Yamada K."/>
            <person name="Nakamura Y."/>
            <person name="Ichinomiya M."/>
            <person name="Sato N."/>
            <person name="Blanc-Mathieu R."/>
            <person name="Endo H."/>
            <person name="Kuwata A."/>
            <person name="Ogata H."/>
        </authorList>
    </citation>
    <scope>NUCLEOTIDE SEQUENCE [LARGE SCALE GENOMIC DNA]</scope>
</reference>
<keyword evidence="2" id="KW-0547">Nucleotide-binding</keyword>